<feature type="domain" description="HTH merR-type" evidence="2">
    <location>
        <begin position="1"/>
        <end position="71"/>
    </location>
</feature>
<gene>
    <name evidence="3" type="ORF">G5C66_14175</name>
</gene>
<dbReference type="GO" id="GO:0003677">
    <property type="term" value="F:DNA binding"/>
    <property type="evidence" value="ECO:0007669"/>
    <property type="project" value="UniProtKB-KW"/>
</dbReference>
<dbReference type="GO" id="GO:0003700">
    <property type="term" value="F:DNA-binding transcription factor activity"/>
    <property type="evidence" value="ECO:0007669"/>
    <property type="project" value="InterPro"/>
</dbReference>
<evidence type="ECO:0000259" key="2">
    <source>
        <dbReference type="PROSITE" id="PS50937"/>
    </source>
</evidence>
<dbReference type="PANTHER" id="PTHR30204">
    <property type="entry name" value="REDOX-CYCLING DRUG-SENSING TRANSCRIPTIONAL ACTIVATOR SOXR"/>
    <property type="match status" value="1"/>
</dbReference>
<protein>
    <submittedName>
        <fullName evidence="3">MerR family transcriptional regulator</fullName>
    </submittedName>
</protein>
<proteinExistence type="predicted"/>
<dbReference type="CDD" id="cd01107">
    <property type="entry name" value="HTH_BmrR"/>
    <property type="match status" value="1"/>
</dbReference>
<evidence type="ECO:0000313" key="3">
    <source>
        <dbReference type="EMBL" id="NGN93888.1"/>
    </source>
</evidence>
<dbReference type="Proteomes" id="UP000483261">
    <property type="component" value="Unassembled WGS sequence"/>
</dbReference>
<dbReference type="SMART" id="SM00871">
    <property type="entry name" value="AraC_E_bind"/>
    <property type="match status" value="1"/>
</dbReference>
<reference evidence="3 4" key="1">
    <citation type="submission" date="2020-02" db="EMBL/GenBank/DDBJ databases">
        <title>Whole-genome analyses of novel actinobacteria.</title>
        <authorList>
            <person name="Sahin N."/>
        </authorList>
    </citation>
    <scope>NUCLEOTIDE SEQUENCE [LARGE SCALE GENOMIC DNA]</scope>
    <source>
        <strain evidence="3 4">KC13</strain>
    </source>
</reference>
<dbReference type="Gene3D" id="3.20.80.10">
    <property type="entry name" value="Regulatory factor, effector binding domain"/>
    <property type="match status" value="1"/>
</dbReference>
<dbReference type="PROSITE" id="PS50937">
    <property type="entry name" value="HTH_MERR_2"/>
    <property type="match status" value="1"/>
</dbReference>
<evidence type="ECO:0000256" key="1">
    <source>
        <dbReference type="ARBA" id="ARBA00023125"/>
    </source>
</evidence>
<keyword evidence="4" id="KW-1185">Reference proteome</keyword>
<dbReference type="SUPFAM" id="SSF55136">
    <property type="entry name" value="Probable bacterial effector-binding domain"/>
    <property type="match status" value="1"/>
</dbReference>
<dbReference type="AlphaFoldDB" id="A0A6M1R8I7"/>
<evidence type="ECO:0000313" key="4">
    <source>
        <dbReference type="Proteomes" id="UP000483261"/>
    </source>
</evidence>
<dbReference type="SMART" id="SM00422">
    <property type="entry name" value="HTH_MERR"/>
    <property type="match status" value="1"/>
</dbReference>
<comment type="caution">
    <text evidence="3">The sequence shown here is derived from an EMBL/GenBank/DDBJ whole genome shotgun (WGS) entry which is preliminary data.</text>
</comment>
<dbReference type="InterPro" id="IPR011256">
    <property type="entry name" value="Reg_factor_effector_dom_sf"/>
</dbReference>
<dbReference type="PANTHER" id="PTHR30204:SF97">
    <property type="entry name" value="MERR FAMILY REGULATORY PROTEIN"/>
    <property type="match status" value="1"/>
</dbReference>
<organism evidence="3 4">
    <name type="scientific">Nocardioides turkmenicus</name>
    <dbReference type="NCBI Taxonomy" id="2711220"/>
    <lineage>
        <taxon>Bacteria</taxon>
        <taxon>Bacillati</taxon>
        <taxon>Actinomycetota</taxon>
        <taxon>Actinomycetes</taxon>
        <taxon>Propionibacteriales</taxon>
        <taxon>Nocardioidaceae</taxon>
        <taxon>Nocardioides</taxon>
    </lineage>
</organism>
<dbReference type="InterPro" id="IPR047057">
    <property type="entry name" value="MerR_fam"/>
</dbReference>
<accession>A0A6M1R8I7</accession>
<name>A0A6M1R8I7_9ACTN</name>
<dbReference type="PROSITE" id="PS00552">
    <property type="entry name" value="HTH_MERR_1"/>
    <property type="match status" value="1"/>
</dbReference>
<dbReference type="InterPro" id="IPR009061">
    <property type="entry name" value="DNA-bd_dom_put_sf"/>
</dbReference>
<dbReference type="InterPro" id="IPR010499">
    <property type="entry name" value="AraC_E-bd"/>
</dbReference>
<dbReference type="EMBL" id="JAALAA010000011">
    <property type="protein sequence ID" value="NGN93888.1"/>
    <property type="molecule type" value="Genomic_DNA"/>
</dbReference>
<dbReference type="SUPFAM" id="SSF46955">
    <property type="entry name" value="Putative DNA-binding domain"/>
    <property type="match status" value="1"/>
</dbReference>
<sequence>MLSIGDFARFAGVSVRMLRHYDALGLLSPSRVDPHTGYRFYEPALLARADALVAFRSLGFSLEEVGDLLDEGRTPAELAALLHRRRDELRAQIEADGRRLGEVERRLRLLEGDAMSTLTYTEKPLAALTLTQLTDHVDETGEVGERVGPLFDRVYGAFAAAGIEPSGPGIGWYDAVGDGMTFGAGADLGGKAVDGLEVGTLRAYDRAVTTIYRGPMTGIGDAWQELARHVTDAGLEFAGPCREIYLETPEDQDGWVTELQQPVR</sequence>
<dbReference type="Gene3D" id="1.10.1660.10">
    <property type="match status" value="1"/>
</dbReference>
<keyword evidence="1" id="KW-0238">DNA-binding</keyword>
<dbReference type="RefSeq" id="WP_165111619.1">
    <property type="nucleotide sequence ID" value="NZ_JAALAA010000011.1"/>
</dbReference>
<dbReference type="Pfam" id="PF13411">
    <property type="entry name" value="MerR_1"/>
    <property type="match status" value="1"/>
</dbReference>
<dbReference type="InterPro" id="IPR000551">
    <property type="entry name" value="MerR-type_HTH_dom"/>
</dbReference>